<organism evidence="1">
    <name type="scientific">bioreactor metagenome</name>
    <dbReference type="NCBI Taxonomy" id="1076179"/>
    <lineage>
        <taxon>unclassified sequences</taxon>
        <taxon>metagenomes</taxon>
        <taxon>ecological metagenomes</taxon>
    </lineage>
</organism>
<evidence type="ECO:0000313" key="1">
    <source>
        <dbReference type="EMBL" id="MPM80134.1"/>
    </source>
</evidence>
<dbReference type="AlphaFoldDB" id="A0A645CTA3"/>
<sequence>MSKSERRKFRLGFLFLLVLTLSSVLFVGYVKVLRYWKASPLVNLDRPLLLNPYEDVVFQIRLKNLGEYQIEIQDVQLQGTTFQWGAKKWTVTQTLPAKSKEAYDAILSLNLVGRSVPQAEPITIIVFYRYGWFRHQILLPIKTELPSP</sequence>
<accession>A0A645CTA3</accession>
<protein>
    <recommendedName>
        <fullName evidence="2">DUF1616 domain-containing protein</fullName>
    </recommendedName>
</protein>
<name>A0A645CTA3_9ZZZZ</name>
<proteinExistence type="predicted"/>
<dbReference type="EMBL" id="VSSQ01029842">
    <property type="protein sequence ID" value="MPM80134.1"/>
    <property type="molecule type" value="Genomic_DNA"/>
</dbReference>
<evidence type="ECO:0008006" key="2">
    <source>
        <dbReference type="Google" id="ProtNLM"/>
    </source>
</evidence>
<gene>
    <name evidence="1" type="ORF">SDC9_127180</name>
</gene>
<reference evidence="1" key="1">
    <citation type="submission" date="2019-08" db="EMBL/GenBank/DDBJ databases">
        <authorList>
            <person name="Kucharzyk K."/>
            <person name="Murdoch R.W."/>
            <person name="Higgins S."/>
            <person name="Loffler F."/>
        </authorList>
    </citation>
    <scope>NUCLEOTIDE SEQUENCE</scope>
</reference>
<comment type="caution">
    <text evidence="1">The sequence shown here is derived from an EMBL/GenBank/DDBJ whole genome shotgun (WGS) entry which is preliminary data.</text>
</comment>